<dbReference type="EMBL" id="CP081864">
    <property type="protein sequence ID" value="QZN97076.1"/>
    <property type="molecule type" value="Genomic_DNA"/>
</dbReference>
<dbReference type="InterPro" id="IPR001173">
    <property type="entry name" value="Glyco_trans_2-like"/>
</dbReference>
<accession>A0ABX9AQL1</accession>
<dbReference type="Proteomes" id="UP000825886">
    <property type="component" value="Chromosome"/>
</dbReference>
<dbReference type="PANTHER" id="PTHR22916:SF3">
    <property type="entry name" value="UDP-GLCNAC:BETAGAL BETA-1,3-N-ACETYLGLUCOSAMINYLTRANSFERASE-LIKE PROTEIN 1"/>
    <property type="match status" value="1"/>
</dbReference>
<sequence>MSLVSVIMPAHNADATIAESIESVLNQSFPDFELIICDDGSTDNTNAIIKKYSDIDKRIILIESFMSRGAAETRNLCILKSRFKFICFLDSDDLWEKDKLASQVSFMQENNLAMTHGKYKMFDGGGLNKKIIPPKVISYSDLLRKCDIGCLTVMLDSEKIDSIRFPNVVKEDYALWLLIMRNGFSSYLYPGCEAYYRRRAGSVSSSKIKEIKKQLHVLKYVADISFSKRCFYILTYCVNGCIKHFYH</sequence>
<gene>
    <name evidence="2" type="ORF">K6K13_06790</name>
</gene>
<proteinExistence type="predicted"/>
<protein>
    <submittedName>
        <fullName evidence="2">Glycosyltransferase family 2 protein</fullName>
    </submittedName>
</protein>
<name>A0ABX9AQL1_9ENTR</name>
<dbReference type="CDD" id="cd00761">
    <property type="entry name" value="Glyco_tranf_GTA_type"/>
    <property type="match status" value="1"/>
</dbReference>
<organism evidence="2 3">
    <name type="scientific">Symbiopectobacterium purcellii</name>
    <dbReference type="NCBI Taxonomy" id="2871826"/>
    <lineage>
        <taxon>Bacteria</taxon>
        <taxon>Pseudomonadati</taxon>
        <taxon>Pseudomonadota</taxon>
        <taxon>Gammaproteobacteria</taxon>
        <taxon>Enterobacterales</taxon>
        <taxon>Enterobacteriaceae</taxon>
    </lineage>
</organism>
<dbReference type="SUPFAM" id="SSF53448">
    <property type="entry name" value="Nucleotide-diphospho-sugar transferases"/>
    <property type="match status" value="1"/>
</dbReference>
<dbReference type="PANTHER" id="PTHR22916">
    <property type="entry name" value="GLYCOSYLTRANSFERASE"/>
    <property type="match status" value="1"/>
</dbReference>
<keyword evidence="3" id="KW-1185">Reference proteome</keyword>
<evidence type="ECO:0000313" key="3">
    <source>
        <dbReference type="Proteomes" id="UP000825886"/>
    </source>
</evidence>
<reference evidence="2 3" key="1">
    <citation type="submission" date="2021-08" db="EMBL/GenBank/DDBJ databases">
        <title>Culture and genomic analysis of Symbiopectobacterium purcellii sp. nov. gen. nov., isolated from the leafhopper Empoasca decipiens.</title>
        <authorList>
            <person name="Nadal-Jimenez P."/>
            <person name="Siozios S."/>
            <person name="Halliday N."/>
            <person name="Camara M."/>
            <person name="Hurst G.D.D."/>
        </authorList>
    </citation>
    <scope>NUCLEOTIDE SEQUENCE [LARGE SCALE GENOMIC DNA]</scope>
    <source>
        <strain evidence="2 3">SyEd1</strain>
    </source>
</reference>
<evidence type="ECO:0000259" key="1">
    <source>
        <dbReference type="Pfam" id="PF00535"/>
    </source>
</evidence>
<dbReference type="Gene3D" id="3.90.550.10">
    <property type="entry name" value="Spore Coat Polysaccharide Biosynthesis Protein SpsA, Chain A"/>
    <property type="match status" value="1"/>
</dbReference>
<evidence type="ECO:0000313" key="2">
    <source>
        <dbReference type="EMBL" id="QZN97076.1"/>
    </source>
</evidence>
<dbReference type="Pfam" id="PF00535">
    <property type="entry name" value="Glycos_transf_2"/>
    <property type="match status" value="1"/>
</dbReference>
<feature type="domain" description="Glycosyltransferase 2-like" evidence="1">
    <location>
        <begin position="5"/>
        <end position="128"/>
    </location>
</feature>
<dbReference type="RefSeq" id="WP_222160085.1">
    <property type="nucleotide sequence ID" value="NZ_CP081864.1"/>
</dbReference>
<dbReference type="InterPro" id="IPR029044">
    <property type="entry name" value="Nucleotide-diphossugar_trans"/>
</dbReference>